<dbReference type="EMBL" id="VIEB01000350">
    <property type="protein sequence ID" value="TQD94132.1"/>
    <property type="molecule type" value="Genomic_DNA"/>
</dbReference>
<protein>
    <recommendedName>
        <fullName evidence="4">Cystatin domain-containing protein</fullName>
    </recommendedName>
</protein>
<dbReference type="SUPFAM" id="SSF54403">
    <property type="entry name" value="Cystatin/monellin"/>
    <property type="match status" value="1"/>
</dbReference>
<keyword evidence="1" id="KW-0646">Protease inhibitor</keyword>
<keyword evidence="3" id="KW-0732">Signal</keyword>
<evidence type="ECO:0000256" key="1">
    <source>
        <dbReference type="ARBA" id="ARBA00022690"/>
    </source>
</evidence>
<organism evidence="5 6">
    <name type="scientific">Malus baccata</name>
    <name type="common">Siberian crab apple</name>
    <name type="synonym">Pyrus baccata</name>
    <dbReference type="NCBI Taxonomy" id="106549"/>
    <lineage>
        <taxon>Eukaryota</taxon>
        <taxon>Viridiplantae</taxon>
        <taxon>Streptophyta</taxon>
        <taxon>Embryophyta</taxon>
        <taxon>Tracheophyta</taxon>
        <taxon>Spermatophyta</taxon>
        <taxon>Magnoliopsida</taxon>
        <taxon>eudicotyledons</taxon>
        <taxon>Gunneridae</taxon>
        <taxon>Pentapetalae</taxon>
        <taxon>rosids</taxon>
        <taxon>fabids</taxon>
        <taxon>Rosales</taxon>
        <taxon>Rosaceae</taxon>
        <taxon>Amygdaloideae</taxon>
        <taxon>Maleae</taxon>
        <taxon>Malus</taxon>
    </lineage>
</organism>
<keyword evidence="6" id="KW-1185">Reference proteome</keyword>
<comment type="caution">
    <text evidence="5">The sequence shown here is derived from an EMBL/GenBank/DDBJ whole genome shotgun (WGS) entry which is preliminary data.</text>
</comment>
<dbReference type="CDD" id="cd00042">
    <property type="entry name" value="CY"/>
    <property type="match status" value="1"/>
</dbReference>
<dbReference type="Gene3D" id="3.10.450.10">
    <property type="match status" value="1"/>
</dbReference>
<reference evidence="5 6" key="1">
    <citation type="journal article" date="2019" name="G3 (Bethesda)">
        <title>Sequencing of a Wild Apple (Malus baccata) Genome Unravels the Differences Between Cultivated and Wild Apple Species Regarding Disease Resistance and Cold Tolerance.</title>
        <authorList>
            <person name="Chen X."/>
        </authorList>
    </citation>
    <scope>NUCLEOTIDE SEQUENCE [LARGE SCALE GENOMIC DNA]</scope>
    <source>
        <strain evidence="6">cv. Shandingzi</strain>
        <tissue evidence="5">Leaves</tissue>
    </source>
</reference>
<dbReference type="PANTHER" id="PTHR47364">
    <property type="entry name" value="CYSTEINE PROTEINASE INHIBITOR 5"/>
    <property type="match status" value="1"/>
</dbReference>
<evidence type="ECO:0000313" key="6">
    <source>
        <dbReference type="Proteomes" id="UP000315295"/>
    </source>
</evidence>
<feature type="signal peptide" evidence="3">
    <location>
        <begin position="1"/>
        <end position="25"/>
    </location>
</feature>
<dbReference type="SMART" id="SM00043">
    <property type="entry name" value="CY"/>
    <property type="match status" value="1"/>
</dbReference>
<proteinExistence type="predicted"/>
<gene>
    <name evidence="5" type="ORF">C1H46_020327</name>
</gene>
<feature type="chain" id="PRO_5022035168" description="Cystatin domain-containing protein" evidence="3">
    <location>
        <begin position="26"/>
        <end position="140"/>
    </location>
</feature>
<evidence type="ECO:0000256" key="3">
    <source>
        <dbReference type="SAM" id="SignalP"/>
    </source>
</evidence>
<feature type="domain" description="Cystatin" evidence="4">
    <location>
        <begin position="42"/>
        <end position="132"/>
    </location>
</feature>
<accession>A0A540M6I5</accession>
<sequence>MSIYCPNCLLLVLTALLYLFVAITAFGVGGGEEHLYPPKYPPLRGGYFPFNNLNDPRLREIAEFAISKYNKIHDQKLVLQKLVHGQFQIAEGTNYKLVISVLNSSKVFSGPIKYEIIVFENLWRTIKELKSFVRVQINKT</sequence>
<evidence type="ECO:0000256" key="2">
    <source>
        <dbReference type="ARBA" id="ARBA00022704"/>
    </source>
</evidence>
<dbReference type="Pfam" id="PF16845">
    <property type="entry name" value="SQAPI"/>
    <property type="match status" value="1"/>
</dbReference>
<name>A0A540M6I5_MALBA</name>
<evidence type="ECO:0000259" key="4">
    <source>
        <dbReference type="SMART" id="SM00043"/>
    </source>
</evidence>
<dbReference type="AlphaFoldDB" id="A0A540M6I5"/>
<keyword evidence="2" id="KW-0789">Thiol protease inhibitor</keyword>
<dbReference type="PANTHER" id="PTHR47364:SF2">
    <property type="entry name" value="CYSTEINE PROTEINASE INHIBITOR 5"/>
    <property type="match status" value="1"/>
</dbReference>
<evidence type="ECO:0000313" key="5">
    <source>
        <dbReference type="EMBL" id="TQD94132.1"/>
    </source>
</evidence>
<dbReference type="STRING" id="106549.A0A540M6I5"/>
<dbReference type="InterPro" id="IPR000010">
    <property type="entry name" value="Cystatin_dom"/>
</dbReference>
<dbReference type="Proteomes" id="UP000315295">
    <property type="component" value="Unassembled WGS sequence"/>
</dbReference>
<dbReference type="GO" id="GO:0004869">
    <property type="term" value="F:cysteine-type endopeptidase inhibitor activity"/>
    <property type="evidence" value="ECO:0007669"/>
    <property type="project" value="UniProtKB-KW"/>
</dbReference>
<dbReference type="InterPro" id="IPR046350">
    <property type="entry name" value="Cystatin_sf"/>
</dbReference>